<dbReference type="Proteomes" id="UP000715441">
    <property type="component" value="Unassembled WGS sequence"/>
</dbReference>
<evidence type="ECO:0000256" key="4">
    <source>
        <dbReference type="ARBA" id="ARBA00023014"/>
    </source>
</evidence>
<name>A0ABX1JD21_9PSEU</name>
<evidence type="ECO:0000256" key="6">
    <source>
        <dbReference type="ARBA" id="ARBA00038001"/>
    </source>
</evidence>
<keyword evidence="4" id="KW-0411">Iron-sulfur</keyword>
<dbReference type="InterPro" id="IPR036922">
    <property type="entry name" value="Rieske_2Fe-2S_sf"/>
</dbReference>
<comment type="similarity">
    <text evidence="6">Belongs to the bacterial ring-hydroxylating dioxygenase ferredoxin component family.</text>
</comment>
<sequence>MTENVTEQRWHEVSHLDDLWEGEMTSVEVEGKSVLLVNMDGDVFAYQNRCPHQDWPLEDGDLDGRKLTCAQHLWEFDVCTAKGINPATSRLVAYDCKVDDDGAISVRVR</sequence>
<evidence type="ECO:0000313" key="9">
    <source>
        <dbReference type="Proteomes" id="UP000715441"/>
    </source>
</evidence>
<accession>A0ABX1JD21</accession>
<dbReference type="EMBL" id="JAAXLS010000040">
    <property type="protein sequence ID" value="NKQ57688.1"/>
    <property type="molecule type" value="Genomic_DNA"/>
</dbReference>
<evidence type="ECO:0000256" key="2">
    <source>
        <dbReference type="ARBA" id="ARBA00022723"/>
    </source>
</evidence>
<dbReference type="SUPFAM" id="SSF50022">
    <property type="entry name" value="ISP domain"/>
    <property type="match status" value="1"/>
</dbReference>
<protein>
    <submittedName>
        <fullName evidence="8">Rieske 2Fe-2S domain-containing protein</fullName>
    </submittedName>
</protein>
<comment type="cofactor">
    <cofactor evidence="5">
        <name>[2Fe-2S] cluster</name>
        <dbReference type="ChEBI" id="CHEBI:190135"/>
    </cofactor>
</comment>
<reference evidence="8 9" key="1">
    <citation type="submission" date="2020-04" db="EMBL/GenBank/DDBJ databases">
        <title>Novel species.</title>
        <authorList>
            <person name="Teo W.F.A."/>
            <person name="Lipun K."/>
            <person name="Srisuk N."/>
            <person name="Duangmal K."/>
        </authorList>
    </citation>
    <scope>NUCLEOTIDE SEQUENCE [LARGE SCALE GENOMIC DNA]</scope>
    <source>
        <strain evidence="8 9">K13G38</strain>
    </source>
</reference>
<keyword evidence="1" id="KW-0001">2Fe-2S</keyword>
<organism evidence="8 9">
    <name type="scientific">Amycolatopsis acididurans</name>
    <dbReference type="NCBI Taxonomy" id="2724524"/>
    <lineage>
        <taxon>Bacteria</taxon>
        <taxon>Bacillati</taxon>
        <taxon>Actinomycetota</taxon>
        <taxon>Actinomycetes</taxon>
        <taxon>Pseudonocardiales</taxon>
        <taxon>Pseudonocardiaceae</taxon>
        <taxon>Amycolatopsis</taxon>
    </lineage>
</organism>
<keyword evidence="9" id="KW-1185">Reference proteome</keyword>
<dbReference type="InterPro" id="IPR017941">
    <property type="entry name" value="Rieske_2Fe-2S"/>
</dbReference>
<gene>
    <name evidence="8" type="ORF">HFP15_32985</name>
</gene>
<keyword evidence="2" id="KW-0479">Metal-binding</keyword>
<dbReference type="PANTHER" id="PTHR21496:SF0">
    <property type="entry name" value="RIESKE DOMAIN-CONTAINING PROTEIN"/>
    <property type="match status" value="1"/>
</dbReference>
<dbReference type="PANTHER" id="PTHR21496">
    <property type="entry name" value="FERREDOXIN-RELATED"/>
    <property type="match status" value="1"/>
</dbReference>
<proteinExistence type="inferred from homology"/>
<feature type="domain" description="Rieske" evidence="7">
    <location>
        <begin position="10"/>
        <end position="105"/>
    </location>
</feature>
<dbReference type="Pfam" id="PF00355">
    <property type="entry name" value="Rieske"/>
    <property type="match status" value="1"/>
</dbReference>
<dbReference type="PROSITE" id="PS51296">
    <property type="entry name" value="RIESKE"/>
    <property type="match status" value="1"/>
</dbReference>
<dbReference type="Gene3D" id="2.102.10.10">
    <property type="entry name" value="Rieske [2Fe-2S] iron-sulphur domain"/>
    <property type="match status" value="1"/>
</dbReference>
<comment type="caution">
    <text evidence="8">The sequence shown here is derived from an EMBL/GenBank/DDBJ whole genome shotgun (WGS) entry which is preliminary data.</text>
</comment>
<keyword evidence="3" id="KW-0408">Iron</keyword>
<evidence type="ECO:0000259" key="7">
    <source>
        <dbReference type="PROSITE" id="PS51296"/>
    </source>
</evidence>
<evidence type="ECO:0000256" key="1">
    <source>
        <dbReference type="ARBA" id="ARBA00022714"/>
    </source>
</evidence>
<evidence type="ECO:0000256" key="3">
    <source>
        <dbReference type="ARBA" id="ARBA00023004"/>
    </source>
</evidence>
<evidence type="ECO:0000313" key="8">
    <source>
        <dbReference type="EMBL" id="NKQ57688.1"/>
    </source>
</evidence>
<evidence type="ECO:0000256" key="5">
    <source>
        <dbReference type="ARBA" id="ARBA00034078"/>
    </source>
</evidence>